<dbReference type="PROSITE" id="PS00501">
    <property type="entry name" value="SPASE_I_1"/>
    <property type="match status" value="1"/>
</dbReference>
<comment type="similarity">
    <text evidence="2 7">Belongs to the peptidase S26 family.</text>
</comment>
<evidence type="ECO:0000256" key="1">
    <source>
        <dbReference type="ARBA" id="ARBA00000677"/>
    </source>
</evidence>
<dbReference type="SUPFAM" id="SSF51306">
    <property type="entry name" value="LexA/Signal peptidase"/>
    <property type="match status" value="1"/>
</dbReference>
<reference evidence="9 10" key="1">
    <citation type="submission" date="2022-08" db="EMBL/GenBank/DDBJ databases">
        <title>Bacterial and archaeal communities from various locations to study Microbial Dark Matter (Phase II).</title>
        <authorList>
            <person name="Stepanauskas R."/>
        </authorList>
    </citation>
    <scope>NUCLEOTIDE SEQUENCE [LARGE SCALE GENOMIC DNA]</scope>
    <source>
        <strain evidence="9 10">PD1</strain>
    </source>
</reference>
<dbReference type="PROSITE" id="PS00760">
    <property type="entry name" value="SPASE_I_2"/>
    <property type="match status" value="1"/>
</dbReference>
<evidence type="ECO:0000313" key="10">
    <source>
        <dbReference type="Proteomes" id="UP001204798"/>
    </source>
</evidence>
<evidence type="ECO:0000256" key="2">
    <source>
        <dbReference type="ARBA" id="ARBA00009370"/>
    </source>
</evidence>
<keyword evidence="10" id="KW-1185">Reference proteome</keyword>
<dbReference type="NCBIfam" id="TIGR02227">
    <property type="entry name" value="sigpep_I_bact"/>
    <property type="match status" value="1"/>
</dbReference>
<dbReference type="RefSeq" id="WP_259096948.1">
    <property type="nucleotide sequence ID" value="NZ_CP130454.1"/>
</dbReference>
<dbReference type="PROSITE" id="PS00761">
    <property type="entry name" value="SPASE_I_3"/>
    <property type="match status" value="1"/>
</dbReference>
<dbReference type="InterPro" id="IPR019757">
    <property type="entry name" value="Pept_S26A_signal_pept_1_Lys-AS"/>
</dbReference>
<keyword evidence="6" id="KW-1133">Transmembrane helix</keyword>
<comment type="caution">
    <text evidence="9">The sequence shown here is derived from an EMBL/GenBank/DDBJ whole genome shotgun (WGS) entry which is preliminary data.</text>
</comment>
<evidence type="ECO:0000256" key="6">
    <source>
        <dbReference type="RuleBase" id="RU003993"/>
    </source>
</evidence>
<dbReference type="PANTHER" id="PTHR43390:SF1">
    <property type="entry name" value="CHLOROPLAST PROCESSING PEPTIDASE"/>
    <property type="match status" value="1"/>
</dbReference>
<evidence type="ECO:0000256" key="3">
    <source>
        <dbReference type="ARBA" id="ARBA00013208"/>
    </source>
</evidence>
<dbReference type="InterPro" id="IPR036286">
    <property type="entry name" value="LexA/Signal_pep-like_sf"/>
</dbReference>
<dbReference type="Proteomes" id="UP001204798">
    <property type="component" value="Unassembled WGS sequence"/>
</dbReference>
<dbReference type="PRINTS" id="PR00727">
    <property type="entry name" value="LEADERPTASE"/>
</dbReference>
<dbReference type="InterPro" id="IPR019533">
    <property type="entry name" value="Peptidase_S26"/>
</dbReference>
<evidence type="ECO:0000256" key="4">
    <source>
        <dbReference type="ARBA" id="ARBA00022670"/>
    </source>
</evidence>
<dbReference type="EC" id="3.4.21.89" evidence="3 6"/>
<dbReference type="PANTHER" id="PTHR43390">
    <property type="entry name" value="SIGNAL PEPTIDASE I"/>
    <property type="match status" value="1"/>
</dbReference>
<comment type="caution">
    <text evidence="7">Lacks conserved residue(s) required for the propagation of feature annotation.</text>
</comment>
<sequence>MAFQWDSVWGYLIVAGVLLVLLQLRIALQRERWEDERLRQFLIEAVESLLIALALVFFLIRPFIVHAFLIPSQSMEPTLLVGDRLLVNKFVYRLRQPHRQEIVVFKAPYLALQKSMKPDQTDYIKRLIGLPGDLVRVENGRALVNGKPLYEPYIQLSSPFGGRTFPDDYLHEAPWRDTYRNLIERHWGKLWVRVPEGHYFVMGDNRFNSLDSRDWGFVSHDALVGKSLIRFWPLQRVGFIH</sequence>
<evidence type="ECO:0000256" key="7">
    <source>
        <dbReference type="RuleBase" id="RU362042"/>
    </source>
</evidence>
<dbReference type="GO" id="GO:0009003">
    <property type="term" value="F:signal peptidase activity"/>
    <property type="evidence" value="ECO:0007669"/>
    <property type="project" value="UniProtKB-EC"/>
</dbReference>
<feature type="transmembrane region" description="Helical" evidence="6">
    <location>
        <begin position="49"/>
        <end position="69"/>
    </location>
</feature>
<evidence type="ECO:0000256" key="5">
    <source>
        <dbReference type="ARBA" id="ARBA00022801"/>
    </source>
</evidence>
<accession>A0ABT2EPV6</accession>
<name>A0ABT2EPV6_9BACT</name>
<feature type="transmembrane region" description="Helical" evidence="6">
    <location>
        <begin position="6"/>
        <end position="28"/>
    </location>
</feature>
<dbReference type="Pfam" id="PF10502">
    <property type="entry name" value="Peptidase_S26"/>
    <property type="match status" value="1"/>
</dbReference>
<comment type="subcellular location">
    <subcellularLocation>
        <location evidence="7">Membrane</location>
        <topology evidence="7">Single-pass type II membrane protein</topology>
    </subcellularLocation>
</comment>
<gene>
    <name evidence="9" type="ORF">M2350_002373</name>
</gene>
<dbReference type="EMBL" id="JANUCP010000004">
    <property type="protein sequence ID" value="MCS3919956.1"/>
    <property type="molecule type" value="Genomic_DNA"/>
</dbReference>
<organism evidence="9 10">
    <name type="scientific">Candidatus Fervidibacter sacchari</name>
    <dbReference type="NCBI Taxonomy" id="1448929"/>
    <lineage>
        <taxon>Bacteria</taxon>
        <taxon>Candidatus Fervidibacterota</taxon>
        <taxon>Candidatus Fervidibacter</taxon>
    </lineage>
</organism>
<feature type="domain" description="Peptidase S26" evidence="8">
    <location>
        <begin position="43"/>
        <end position="232"/>
    </location>
</feature>
<keyword evidence="5 6" id="KW-0378">Hydrolase</keyword>
<keyword evidence="6" id="KW-0472">Membrane</keyword>
<evidence type="ECO:0000313" key="9">
    <source>
        <dbReference type="EMBL" id="MCS3919956.1"/>
    </source>
</evidence>
<evidence type="ECO:0000259" key="8">
    <source>
        <dbReference type="Pfam" id="PF10502"/>
    </source>
</evidence>
<protein>
    <recommendedName>
        <fullName evidence="3 6">Signal peptidase I</fullName>
        <ecNumber evidence="3 6">3.4.21.89</ecNumber>
    </recommendedName>
</protein>
<dbReference type="InterPro" id="IPR019758">
    <property type="entry name" value="Pept_S26A_signal_pept_1_CS"/>
</dbReference>
<comment type="catalytic activity">
    <reaction evidence="1 6">
        <text>Cleavage of hydrophobic, N-terminal signal or leader sequences from secreted and periplasmic proteins.</text>
        <dbReference type="EC" id="3.4.21.89"/>
    </reaction>
</comment>
<keyword evidence="4 6" id="KW-0645">Protease</keyword>
<dbReference type="CDD" id="cd06530">
    <property type="entry name" value="S26_SPase_I"/>
    <property type="match status" value="1"/>
</dbReference>
<dbReference type="InterPro" id="IPR019756">
    <property type="entry name" value="Pept_S26A_signal_pept_1_Ser-AS"/>
</dbReference>
<dbReference type="Gene3D" id="2.10.109.10">
    <property type="entry name" value="Umud Fragment, subunit A"/>
    <property type="match status" value="1"/>
</dbReference>
<keyword evidence="6" id="KW-0812">Transmembrane</keyword>
<dbReference type="InterPro" id="IPR000223">
    <property type="entry name" value="Pept_S26A_signal_pept_1"/>
</dbReference>
<proteinExistence type="inferred from homology"/>